<dbReference type="RefSeq" id="NP_064642.1">
    <property type="nucleotide sequence ID" value="NC_002515.1"/>
</dbReference>
<evidence type="ECO:0000313" key="1">
    <source>
        <dbReference type="EMBL" id="AAG01282.1"/>
    </source>
</evidence>
<evidence type="ECO:0000313" key="2">
    <source>
        <dbReference type="Proteomes" id="UP000000850"/>
    </source>
</evidence>
<keyword evidence="2" id="KW-1185">Reference proteome</keyword>
<reference evidence="1 2" key="1">
    <citation type="journal article" date="1995" name="Plasmid">
        <title>Mycoplasma virus P1 has a linear, double-stranded DNA genome with inverted terminal repeats.</title>
        <authorList>
            <person name="Zou N."/>
            <person name="Park K."/>
            <person name="Dybvig K."/>
        </authorList>
    </citation>
    <scope>NUCLEOTIDE SEQUENCE [LARGE SCALE GENOMIC DNA]</scope>
</reference>
<dbReference type="KEGG" id="vg:1263036"/>
<gene>
    <name evidence="1" type="primary">orf7</name>
</gene>
<accession>Q9FZR2</accession>
<name>Q9FZR2_9CAUD</name>
<proteinExistence type="predicted"/>
<dbReference type="GeneID" id="1263036"/>
<organism evidence="1 2">
    <name type="scientific">Mycoplasma phage P1</name>
    <dbReference type="NCBI Taxonomy" id="2905920"/>
    <lineage>
        <taxon>Viruses</taxon>
        <taxon>Duplodnaviria</taxon>
        <taxon>Heunggongvirae</taxon>
        <taxon>Uroviricota</taxon>
        <taxon>Caudoviricetes</taxon>
        <taxon>Delislevirus</taxon>
        <taxon>Delislevirus P1</taxon>
    </lineage>
</organism>
<protein>
    <submittedName>
        <fullName evidence="1">P81</fullName>
    </submittedName>
</protein>
<dbReference type="Proteomes" id="UP000000850">
    <property type="component" value="Genome"/>
</dbReference>
<reference evidence="1 2" key="2">
    <citation type="journal article" date="2001" name="Plasmid">
        <title>Complete nucleotide sequence of the mycoplasma virus P1 genome.</title>
        <authorList>
            <person name="Tu A.H."/>
            <person name="Voelker L.L."/>
            <person name="Shen X."/>
            <person name="Dybvig K."/>
        </authorList>
    </citation>
    <scope>NUCLEOTIDE SEQUENCE</scope>
</reference>
<sequence length="688" mass="80899">MLYYIFNSDVNYFDNPKNKTLRQWILRHFNTSLQGSFDLSWAQERFFSFQSDQEVKRLFLISPTNDKNDPKAQICYVNNIEYLDSDKNLKRIYAEVDSFYDINIDDIGGKLKRTNNWLLFEGKYHKNLLALEGINLPKLDFEKVVTLDYYKQKDISFQIRDKAIRLERDYLIKDNNFIRKPLQYSLDFLERIEDLQTREMLEAQEENFWFWQNNQRVPDSIINHFKNNQSFQRYSVSDQEIINFINRWYDRWIFWLPTSTSTFIVISEKKVVAINFLFTKRTYNEGNPPNHRLVERNTIDYSEQSIASEEWSDLIFWKSLAIVGLPEIKGAFVSWLKEKAHLNLEPTFNTYNDVKTFIEEKFKSNANGFLYKPTQELIIDFNNLEPLMNKEWTTLTFSKKHKIALSKEFVEYQVISPNCTMIIDYEQVVAKENFNDSIRFRYSEIETQEAGYCILEVEGQDFRQVQSYLKNDVLITNAYKSHLDANWLSHQFSSQSLQIAKQRADNDFLLNTIKNAIALPFSAISSFGSTFQGGSVVAGLNAIGGVINTGFNFASSIIGGLRAQEDAQRAIEGFNATYKDLQSQERFLSNNTSLTSLLINKENEIALYIAKPVEKDLYALNRYFQDFGQSVNDYYSYSLYNINEALKFSIYGLYNQFEYIEDIPNVSWEVNNYIKDLAKTGFWIKKYD</sequence>
<dbReference type="EMBL" id="AF246223">
    <property type="protein sequence ID" value="AAG01282.1"/>
    <property type="molecule type" value="Genomic_DNA"/>
</dbReference>